<reference evidence="9" key="2">
    <citation type="submission" date="2020-09" db="EMBL/GenBank/DDBJ databases">
        <authorList>
            <person name="Sun Q."/>
            <person name="Kim S."/>
        </authorList>
    </citation>
    <scope>NUCLEOTIDE SEQUENCE</scope>
    <source>
        <strain evidence="9">KCTC 12988</strain>
    </source>
</reference>
<dbReference type="GO" id="GO:0006508">
    <property type="term" value="P:proteolysis"/>
    <property type="evidence" value="ECO:0007669"/>
    <property type="project" value="UniProtKB-KW"/>
</dbReference>
<feature type="transmembrane region" description="Helical" evidence="8">
    <location>
        <begin position="248"/>
        <end position="265"/>
    </location>
</feature>
<dbReference type="GO" id="GO:0005886">
    <property type="term" value="C:plasma membrane"/>
    <property type="evidence" value="ECO:0007669"/>
    <property type="project" value="UniProtKB-SubCell"/>
</dbReference>
<evidence type="ECO:0000256" key="4">
    <source>
        <dbReference type="ARBA" id="ARBA00022692"/>
    </source>
</evidence>
<dbReference type="InterPro" id="IPR026392">
    <property type="entry name" value="Exo/Archaeosortase_dom"/>
</dbReference>
<name>A0A918TDI9_9BACT</name>
<dbReference type="EMBL" id="BMXI01000002">
    <property type="protein sequence ID" value="GHC42890.1"/>
    <property type="molecule type" value="Genomic_DNA"/>
</dbReference>
<keyword evidence="4 8" id="KW-0812">Transmembrane</keyword>
<comment type="caution">
    <text evidence="9">The sequence shown here is derived from an EMBL/GenBank/DDBJ whole genome shotgun (WGS) entry which is preliminary data.</text>
</comment>
<keyword evidence="6 8" id="KW-1133">Transmembrane helix</keyword>
<evidence type="ECO:0000256" key="1">
    <source>
        <dbReference type="ARBA" id="ARBA00004651"/>
    </source>
</evidence>
<keyword evidence="2" id="KW-1003">Cell membrane</keyword>
<evidence type="ECO:0000256" key="2">
    <source>
        <dbReference type="ARBA" id="ARBA00022475"/>
    </source>
</evidence>
<evidence type="ECO:0000313" key="9">
    <source>
        <dbReference type="EMBL" id="GHC42890.1"/>
    </source>
</evidence>
<accession>A0A918TDI9</accession>
<evidence type="ECO:0008006" key="11">
    <source>
        <dbReference type="Google" id="ProtNLM"/>
    </source>
</evidence>
<dbReference type="NCBIfam" id="TIGR04178">
    <property type="entry name" value="exo_archaeo"/>
    <property type="match status" value="1"/>
</dbReference>
<evidence type="ECO:0000256" key="6">
    <source>
        <dbReference type="ARBA" id="ARBA00022989"/>
    </source>
</evidence>
<evidence type="ECO:0000256" key="8">
    <source>
        <dbReference type="SAM" id="Phobius"/>
    </source>
</evidence>
<dbReference type="RefSeq" id="WP_189567030.1">
    <property type="nucleotide sequence ID" value="NZ_BMXI01000002.1"/>
</dbReference>
<dbReference type="GO" id="GO:0008233">
    <property type="term" value="F:peptidase activity"/>
    <property type="evidence" value="ECO:0007669"/>
    <property type="project" value="UniProtKB-KW"/>
</dbReference>
<evidence type="ECO:0000256" key="7">
    <source>
        <dbReference type="ARBA" id="ARBA00023136"/>
    </source>
</evidence>
<feature type="transmembrane region" description="Helical" evidence="8">
    <location>
        <begin position="209"/>
        <end position="233"/>
    </location>
</feature>
<feature type="transmembrane region" description="Helical" evidence="8">
    <location>
        <begin position="120"/>
        <end position="139"/>
    </location>
</feature>
<proteinExistence type="predicted"/>
<dbReference type="Proteomes" id="UP000644507">
    <property type="component" value="Unassembled WGS sequence"/>
</dbReference>
<keyword evidence="7 8" id="KW-0472">Membrane</keyword>
<feature type="transmembrane region" description="Helical" evidence="8">
    <location>
        <begin position="81"/>
        <end position="114"/>
    </location>
</feature>
<evidence type="ECO:0000313" key="10">
    <source>
        <dbReference type="Proteomes" id="UP000644507"/>
    </source>
</evidence>
<protein>
    <recommendedName>
        <fullName evidence="11">Exosortase/archaeosortase family protein</fullName>
    </recommendedName>
</protein>
<keyword evidence="10" id="KW-1185">Reference proteome</keyword>
<reference evidence="9" key="1">
    <citation type="journal article" date="2014" name="Int. J. Syst. Evol. Microbiol.">
        <title>Complete genome sequence of Corynebacterium casei LMG S-19264T (=DSM 44701T), isolated from a smear-ripened cheese.</title>
        <authorList>
            <consortium name="US DOE Joint Genome Institute (JGI-PGF)"/>
            <person name="Walter F."/>
            <person name="Albersmeier A."/>
            <person name="Kalinowski J."/>
            <person name="Ruckert C."/>
        </authorList>
    </citation>
    <scope>NUCLEOTIDE SEQUENCE</scope>
    <source>
        <strain evidence="9">KCTC 12988</strain>
    </source>
</reference>
<evidence type="ECO:0000256" key="5">
    <source>
        <dbReference type="ARBA" id="ARBA00022801"/>
    </source>
</evidence>
<organism evidence="9 10">
    <name type="scientific">Roseibacillus persicicus</name>
    <dbReference type="NCBI Taxonomy" id="454148"/>
    <lineage>
        <taxon>Bacteria</taxon>
        <taxon>Pseudomonadati</taxon>
        <taxon>Verrucomicrobiota</taxon>
        <taxon>Verrucomicrobiia</taxon>
        <taxon>Verrucomicrobiales</taxon>
        <taxon>Verrucomicrobiaceae</taxon>
        <taxon>Roseibacillus</taxon>
    </lineage>
</organism>
<evidence type="ECO:0000256" key="3">
    <source>
        <dbReference type="ARBA" id="ARBA00022670"/>
    </source>
</evidence>
<dbReference type="Pfam" id="PF09721">
    <property type="entry name" value="Exosortase_EpsH"/>
    <property type="match status" value="1"/>
</dbReference>
<dbReference type="InterPro" id="IPR019127">
    <property type="entry name" value="Exosortase"/>
</dbReference>
<dbReference type="AlphaFoldDB" id="A0A918TDI9"/>
<keyword evidence="5" id="KW-0378">Hydrolase</keyword>
<gene>
    <name evidence="9" type="ORF">GCM10007100_04830</name>
</gene>
<keyword evidence="3" id="KW-0645">Protease</keyword>
<comment type="subcellular location">
    <subcellularLocation>
        <location evidence="1">Cell membrane</location>
        <topology evidence="1">Multi-pass membrane protein</topology>
    </subcellularLocation>
</comment>
<sequence length="286" mass="30714">MTSSPFKEGAGVAAAFFLALWPQAQWFVERTFDGSDEPLGLLALATAAILAWQGKDLLVRKKTRGRRPLNTPPDVPLSQQLAWLALVLTVASSFFLPNLITAALGLCAVALVAGLFRNPGLMGLLFLSLPVMASLDFYLGWPVRLAVSVCAEELLNLLQLPVTREGTLLFFQGAEVGVDPPCSGLRMLWFTAYLSCTLAAMNRLSGRKLLLLLPLAALLSIVANILRAVALFFPESGLLSFPHWTHEAIGAVLHLTVALGLLALVNKLTQPCKTILHSSYSGPVSA</sequence>